<sequence>MNGVIAPLRNAVTYRRWACLVVGGALLMPYMMAGEVVAALWRPSPAPGDPLLSVQPLIFLAALPFVAASGLVLPVRAFEIAAARALLGVSIDPPPPLAPRTRAERLRTAGWFTVHLAVGGVASGLALALVPFAIWAAALPLMDGPTRFGDLSIETGRAALWGPPLAVLTLVLLVGLLVGAGRLLAALAPVLLGPSPADRLAAAEANARRLAARNRLARELHDSVGHALSVVTVQAAAAGRVLDRDPATARAALHAIEESARSALAELDHVIGVLREGAGRTEPEPTLHDLDRLLDSSGARIIGRIDDLSGVPPVVSREAYRIVQEALTNAIRYGTGPVEVAVAVRDESLELDLRNATRARAATWAATRAAAPGTAAPRAGRGLAGMRERAALLGGECEAGPTDGGWRVRASLPLPAEGRWRA</sequence>
<dbReference type="GO" id="GO:0016301">
    <property type="term" value="F:kinase activity"/>
    <property type="evidence" value="ECO:0007669"/>
    <property type="project" value="UniProtKB-KW"/>
</dbReference>
<feature type="domain" description="Histidine kinase/HSP90-like ATPase" evidence="10">
    <location>
        <begin position="317"/>
        <end position="415"/>
    </location>
</feature>
<evidence type="ECO:0000256" key="7">
    <source>
        <dbReference type="ARBA" id="ARBA00022840"/>
    </source>
</evidence>
<evidence type="ECO:0000256" key="9">
    <source>
        <dbReference type="SAM" id="Phobius"/>
    </source>
</evidence>
<reference evidence="12 13" key="1">
    <citation type="submission" date="2024-06" db="EMBL/GenBank/DDBJ databases">
        <title>The Natural Products Discovery Center: Release of the First 8490 Sequenced Strains for Exploring Actinobacteria Biosynthetic Diversity.</title>
        <authorList>
            <person name="Kalkreuter E."/>
            <person name="Kautsar S.A."/>
            <person name="Yang D."/>
            <person name="Bader C.D."/>
            <person name="Teijaro C.N."/>
            <person name="Fluegel L."/>
            <person name="Davis C.M."/>
            <person name="Simpson J.R."/>
            <person name="Lauterbach L."/>
            <person name="Steele A.D."/>
            <person name="Gui C."/>
            <person name="Meng S."/>
            <person name="Li G."/>
            <person name="Viehrig K."/>
            <person name="Ye F."/>
            <person name="Su P."/>
            <person name="Kiefer A.F."/>
            <person name="Nichols A."/>
            <person name="Cepeda A.J."/>
            <person name="Yan W."/>
            <person name="Fan B."/>
            <person name="Jiang Y."/>
            <person name="Adhikari A."/>
            <person name="Zheng C.-J."/>
            <person name="Schuster L."/>
            <person name="Cowan T.M."/>
            <person name="Smanski M.J."/>
            <person name="Chevrette M.G."/>
            <person name="De Carvalho L.P.S."/>
            <person name="Shen B."/>
        </authorList>
    </citation>
    <scope>NUCLEOTIDE SEQUENCE [LARGE SCALE GENOMIC DNA]</scope>
    <source>
        <strain evidence="12 13">NPDC050100</strain>
    </source>
</reference>
<evidence type="ECO:0000313" key="12">
    <source>
        <dbReference type="EMBL" id="MEV0974226.1"/>
    </source>
</evidence>
<feature type="domain" description="Signal transduction histidine kinase subgroup 3 dimerisation and phosphoacceptor" evidence="11">
    <location>
        <begin position="213"/>
        <end position="277"/>
    </location>
</feature>
<dbReference type="SUPFAM" id="SSF55874">
    <property type="entry name" value="ATPase domain of HSP90 chaperone/DNA topoisomerase II/histidine kinase"/>
    <property type="match status" value="1"/>
</dbReference>
<comment type="catalytic activity">
    <reaction evidence="1">
        <text>ATP + protein L-histidine = ADP + protein N-phospho-L-histidine.</text>
        <dbReference type="EC" id="2.7.13.3"/>
    </reaction>
</comment>
<name>A0ABV3GRH3_MICGL</name>
<dbReference type="Gene3D" id="1.20.5.1930">
    <property type="match status" value="1"/>
</dbReference>
<dbReference type="PANTHER" id="PTHR24421:SF10">
    <property type="entry name" value="NITRATE_NITRITE SENSOR PROTEIN NARQ"/>
    <property type="match status" value="1"/>
</dbReference>
<dbReference type="PANTHER" id="PTHR24421">
    <property type="entry name" value="NITRATE/NITRITE SENSOR PROTEIN NARX-RELATED"/>
    <property type="match status" value="1"/>
</dbReference>
<dbReference type="InterPro" id="IPR050482">
    <property type="entry name" value="Sensor_HK_TwoCompSys"/>
</dbReference>
<evidence type="ECO:0000256" key="3">
    <source>
        <dbReference type="ARBA" id="ARBA00022553"/>
    </source>
</evidence>
<dbReference type="InterPro" id="IPR011712">
    <property type="entry name" value="Sig_transdc_His_kin_sub3_dim/P"/>
</dbReference>
<dbReference type="InterPro" id="IPR036890">
    <property type="entry name" value="HATPase_C_sf"/>
</dbReference>
<keyword evidence="9" id="KW-1133">Transmembrane helix</keyword>
<dbReference type="Pfam" id="PF07730">
    <property type="entry name" value="HisKA_3"/>
    <property type="match status" value="1"/>
</dbReference>
<evidence type="ECO:0000313" key="13">
    <source>
        <dbReference type="Proteomes" id="UP001551675"/>
    </source>
</evidence>
<feature type="transmembrane region" description="Helical" evidence="9">
    <location>
        <begin position="53"/>
        <end position="75"/>
    </location>
</feature>
<evidence type="ECO:0000259" key="11">
    <source>
        <dbReference type="Pfam" id="PF07730"/>
    </source>
</evidence>
<keyword evidence="8" id="KW-0902">Two-component regulatory system</keyword>
<evidence type="ECO:0000256" key="6">
    <source>
        <dbReference type="ARBA" id="ARBA00022777"/>
    </source>
</evidence>
<dbReference type="EC" id="2.7.13.3" evidence="2"/>
<evidence type="ECO:0000256" key="4">
    <source>
        <dbReference type="ARBA" id="ARBA00022679"/>
    </source>
</evidence>
<evidence type="ECO:0000259" key="10">
    <source>
        <dbReference type="Pfam" id="PF02518"/>
    </source>
</evidence>
<evidence type="ECO:0000256" key="1">
    <source>
        <dbReference type="ARBA" id="ARBA00000085"/>
    </source>
</evidence>
<keyword evidence="9" id="KW-0812">Transmembrane</keyword>
<comment type="caution">
    <text evidence="12">The sequence shown here is derived from an EMBL/GenBank/DDBJ whole genome shotgun (WGS) entry which is preliminary data.</text>
</comment>
<dbReference type="RefSeq" id="WP_358140576.1">
    <property type="nucleotide sequence ID" value="NZ_JBFALK010000028.1"/>
</dbReference>
<dbReference type="Proteomes" id="UP001551675">
    <property type="component" value="Unassembled WGS sequence"/>
</dbReference>
<organism evidence="12 13">
    <name type="scientific">Microtetraspora glauca</name>
    <dbReference type="NCBI Taxonomy" id="1996"/>
    <lineage>
        <taxon>Bacteria</taxon>
        <taxon>Bacillati</taxon>
        <taxon>Actinomycetota</taxon>
        <taxon>Actinomycetes</taxon>
        <taxon>Streptosporangiales</taxon>
        <taxon>Streptosporangiaceae</taxon>
        <taxon>Microtetraspora</taxon>
    </lineage>
</organism>
<accession>A0ABV3GRH3</accession>
<feature type="transmembrane region" description="Helical" evidence="9">
    <location>
        <begin position="109"/>
        <end position="138"/>
    </location>
</feature>
<keyword evidence="4" id="KW-0808">Transferase</keyword>
<feature type="transmembrane region" description="Helical" evidence="9">
    <location>
        <begin position="17"/>
        <end position="41"/>
    </location>
</feature>
<dbReference type="Pfam" id="PF02518">
    <property type="entry name" value="HATPase_c"/>
    <property type="match status" value="1"/>
</dbReference>
<keyword evidence="6 12" id="KW-0418">Kinase</keyword>
<keyword evidence="9" id="KW-0472">Membrane</keyword>
<dbReference type="Gene3D" id="3.30.565.10">
    <property type="entry name" value="Histidine kinase-like ATPase, C-terminal domain"/>
    <property type="match status" value="1"/>
</dbReference>
<dbReference type="CDD" id="cd16917">
    <property type="entry name" value="HATPase_UhpB-NarQ-NarX-like"/>
    <property type="match status" value="1"/>
</dbReference>
<evidence type="ECO:0000256" key="2">
    <source>
        <dbReference type="ARBA" id="ARBA00012438"/>
    </source>
</evidence>
<keyword evidence="5" id="KW-0547">Nucleotide-binding</keyword>
<evidence type="ECO:0000256" key="5">
    <source>
        <dbReference type="ARBA" id="ARBA00022741"/>
    </source>
</evidence>
<dbReference type="InterPro" id="IPR003594">
    <property type="entry name" value="HATPase_dom"/>
</dbReference>
<dbReference type="EMBL" id="JBFALK010000028">
    <property type="protein sequence ID" value="MEV0974226.1"/>
    <property type="molecule type" value="Genomic_DNA"/>
</dbReference>
<protein>
    <recommendedName>
        <fullName evidence="2">histidine kinase</fullName>
        <ecNumber evidence="2">2.7.13.3</ecNumber>
    </recommendedName>
</protein>
<keyword evidence="13" id="KW-1185">Reference proteome</keyword>
<feature type="transmembrane region" description="Helical" evidence="9">
    <location>
        <begin position="158"/>
        <end position="178"/>
    </location>
</feature>
<gene>
    <name evidence="12" type="ORF">AB0I59_37005</name>
</gene>
<proteinExistence type="predicted"/>
<evidence type="ECO:0000256" key="8">
    <source>
        <dbReference type="ARBA" id="ARBA00023012"/>
    </source>
</evidence>
<keyword evidence="7" id="KW-0067">ATP-binding</keyword>
<keyword evidence="3" id="KW-0597">Phosphoprotein</keyword>